<reference evidence="3 4" key="1">
    <citation type="submission" date="2016-11" db="EMBL/GenBank/DDBJ databases">
        <title>Study of marine rhodopsin-containing bacteria.</title>
        <authorList>
            <person name="Yoshizawa S."/>
            <person name="Kumagai Y."/>
            <person name="Kogure K."/>
        </authorList>
    </citation>
    <scope>NUCLEOTIDE SEQUENCE [LARGE SCALE GENOMIC DNA]</scope>
    <source>
        <strain evidence="3 4">SAORIC-28</strain>
    </source>
</reference>
<dbReference type="AlphaFoldDB" id="A0A271J1E4"/>
<gene>
    <name evidence="3" type="ORF">BSZ37_13140</name>
</gene>
<keyword evidence="2" id="KW-1133">Transmembrane helix</keyword>
<dbReference type="OrthoDB" id="1496322at2"/>
<feature type="region of interest" description="Disordered" evidence="1">
    <location>
        <begin position="1"/>
        <end position="33"/>
    </location>
</feature>
<accession>A0A271J1E4</accession>
<feature type="transmembrane region" description="Helical" evidence="2">
    <location>
        <begin position="38"/>
        <end position="57"/>
    </location>
</feature>
<dbReference type="EMBL" id="MQWD01000001">
    <property type="protein sequence ID" value="PAP77312.1"/>
    <property type="molecule type" value="Genomic_DNA"/>
</dbReference>
<keyword evidence="2" id="KW-0812">Transmembrane</keyword>
<dbReference type="Proteomes" id="UP000216339">
    <property type="component" value="Unassembled WGS sequence"/>
</dbReference>
<keyword evidence="2" id="KW-0472">Membrane</keyword>
<protein>
    <submittedName>
        <fullName evidence="3">Uncharacterized protein</fullName>
    </submittedName>
</protein>
<evidence type="ECO:0000313" key="3">
    <source>
        <dbReference type="EMBL" id="PAP77312.1"/>
    </source>
</evidence>
<evidence type="ECO:0000313" key="4">
    <source>
        <dbReference type="Proteomes" id="UP000216339"/>
    </source>
</evidence>
<sequence>MAELSAEAERVTDLPAFDRVQDRPGPTPEPPRRLRPGLLAVILAVIAGVAFLVWGVLPDESDPDSVLQHLVTTADAFVPDLGTTQPEEAQALVLDALGWHVAPPDLPALAIVGVGIPTIGTVQPSANTSPSEVQVPAFRFEGTDGERATVFAYDYILLDRVRSSFDLPEGSYAALSEPTPVDSRVVDGQFVVTWRQRAMIFSAVTPSEEVAERIRQAVSS</sequence>
<comment type="caution">
    <text evidence="3">The sequence shown here is derived from an EMBL/GenBank/DDBJ whole genome shotgun (WGS) entry which is preliminary data.</text>
</comment>
<proteinExistence type="predicted"/>
<keyword evidence="4" id="KW-1185">Reference proteome</keyword>
<evidence type="ECO:0000256" key="2">
    <source>
        <dbReference type="SAM" id="Phobius"/>
    </source>
</evidence>
<name>A0A271J1E4_9BACT</name>
<organism evidence="3 4">
    <name type="scientific">Rubrivirga marina</name>
    <dbReference type="NCBI Taxonomy" id="1196024"/>
    <lineage>
        <taxon>Bacteria</taxon>
        <taxon>Pseudomonadati</taxon>
        <taxon>Rhodothermota</taxon>
        <taxon>Rhodothermia</taxon>
        <taxon>Rhodothermales</taxon>
        <taxon>Rubricoccaceae</taxon>
        <taxon>Rubrivirga</taxon>
    </lineage>
</organism>
<dbReference type="RefSeq" id="WP_095510980.1">
    <property type="nucleotide sequence ID" value="NZ_MQWD01000001.1"/>
</dbReference>
<evidence type="ECO:0000256" key="1">
    <source>
        <dbReference type="SAM" id="MobiDB-lite"/>
    </source>
</evidence>